<dbReference type="InterPro" id="IPR022673">
    <property type="entry name" value="Hexokinase_C"/>
</dbReference>
<dbReference type="SUPFAM" id="SSF53067">
    <property type="entry name" value="Actin-like ATPase domain"/>
    <property type="match status" value="1"/>
</dbReference>
<name>A0A261AQZ3_CAERE</name>
<keyword evidence="2" id="KW-1185">Reference proteome</keyword>
<dbReference type="Gene3D" id="3.40.367.20">
    <property type="match status" value="1"/>
</dbReference>
<evidence type="ECO:0000313" key="1">
    <source>
        <dbReference type="EMBL" id="OZG00273.1"/>
    </source>
</evidence>
<dbReference type="GO" id="GO:0005524">
    <property type="term" value="F:ATP binding"/>
    <property type="evidence" value="ECO:0007669"/>
    <property type="project" value="InterPro"/>
</dbReference>
<dbReference type="EMBL" id="NMWX01000005">
    <property type="protein sequence ID" value="OZG00273.1"/>
    <property type="molecule type" value="Genomic_DNA"/>
</dbReference>
<sequence length="125" mass="13765">MSSIVCHPLIDTQNGIATDARIKKQRPPPLVVSRPRDLIQDSCERLVLSDQQLRRIMTLMIYRFHPTYPTLLNAKIAELIVGDIEYKLMLSEDGSGRGGALVAAVATRLKEEKLAALCSSSSSSN</sequence>
<organism evidence="1 2">
    <name type="scientific">Caenorhabditis remanei</name>
    <name type="common">Caenorhabditis vulgaris</name>
    <dbReference type="NCBI Taxonomy" id="31234"/>
    <lineage>
        <taxon>Eukaryota</taxon>
        <taxon>Metazoa</taxon>
        <taxon>Ecdysozoa</taxon>
        <taxon>Nematoda</taxon>
        <taxon>Chromadorea</taxon>
        <taxon>Rhabditida</taxon>
        <taxon>Rhabditina</taxon>
        <taxon>Rhabditomorpha</taxon>
        <taxon>Rhabditoidea</taxon>
        <taxon>Rhabditidae</taxon>
        <taxon>Peloderinae</taxon>
        <taxon>Caenorhabditis</taxon>
    </lineage>
</organism>
<gene>
    <name evidence="1" type="ORF">FL82_07761</name>
</gene>
<dbReference type="Proteomes" id="UP000216624">
    <property type="component" value="Unassembled WGS sequence"/>
</dbReference>
<dbReference type="KEGG" id="crq:GCK72_001184"/>
<dbReference type="GO" id="GO:0005975">
    <property type="term" value="P:carbohydrate metabolic process"/>
    <property type="evidence" value="ECO:0007669"/>
    <property type="project" value="InterPro"/>
</dbReference>
<dbReference type="eggNOG" id="KOG1369">
    <property type="taxonomic scope" value="Eukaryota"/>
</dbReference>
<protein>
    <submittedName>
        <fullName evidence="1">Uncharacterized protein</fullName>
    </submittedName>
</protein>
<reference evidence="1" key="1">
    <citation type="submission" date="2017-08" db="EMBL/GenBank/DDBJ databases">
        <authorList>
            <person name="de Groot N.N."/>
        </authorList>
    </citation>
    <scope>NUCLEOTIDE SEQUENCE [LARGE SCALE GENOMIC DNA]</scope>
    <source>
        <strain evidence="1">PX439</strain>
    </source>
</reference>
<comment type="caution">
    <text evidence="1">The sequence shown here is derived from an EMBL/GenBank/DDBJ whole genome shotgun (WGS) entry which is preliminary data.</text>
</comment>
<dbReference type="CTD" id="9801359"/>
<accession>A0A261AQZ3</accession>
<evidence type="ECO:0000313" key="2">
    <source>
        <dbReference type="Proteomes" id="UP000216624"/>
    </source>
</evidence>
<dbReference type="HOGENOM" id="CLU_1994726_0_0_1"/>
<dbReference type="STRING" id="31234.E3LXR8"/>
<proteinExistence type="predicted"/>
<feature type="non-terminal residue" evidence="1">
    <location>
        <position position="1"/>
    </location>
</feature>
<dbReference type="Pfam" id="PF03727">
    <property type="entry name" value="Hexokinase_2"/>
    <property type="match status" value="1"/>
</dbReference>
<dbReference type="OrthoDB" id="419537at2759"/>
<dbReference type="InterPro" id="IPR043129">
    <property type="entry name" value="ATPase_NBD"/>
</dbReference>
<dbReference type="GO" id="GO:0016773">
    <property type="term" value="F:phosphotransferase activity, alcohol group as acceptor"/>
    <property type="evidence" value="ECO:0007669"/>
    <property type="project" value="InterPro"/>
</dbReference>